<comment type="caution">
    <text evidence="7">The sequence shown here is derived from an EMBL/GenBank/DDBJ whole genome shotgun (WGS) entry which is preliminary data.</text>
</comment>
<evidence type="ECO:0000256" key="1">
    <source>
        <dbReference type="ARBA" id="ARBA00001946"/>
    </source>
</evidence>
<keyword evidence="5 6" id="KW-0456">Lyase</keyword>
<dbReference type="SFLD" id="SFLDG01020">
    <property type="entry name" value="Terpene_Cyclase_Like_2"/>
    <property type="match status" value="1"/>
</dbReference>
<dbReference type="SFLD" id="SFLDS00005">
    <property type="entry name" value="Isoprenoid_Synthase_Type_I"/>
    <property type="match status" value="1"/>
</dbReference>
<dbReference type="AlphaFoldDB" id="A0A9P5TCJ1"/>
<dbReference type="PANTHER" id="PTHR35201">
    <property type="entry name" value="TERPENE SYNTHASE"/>
    <property type="match status" value="1"/>
</dbReference>
<accession>A0A9P5TCJ1</accession>
<dbReference type="PANTHER" id="PTHR35201:SF4">
    <property type="entry name" value="BETA-PINACENE SYNTHASE-RELATED"/>
    <property type="match status" value="1"/>
</dbReference>
<comment type="similarity">
    <text evidence="2 6">Belongs to the terpene synthase family.</text>
</comment>
<keyword evidence="3 6" id="KW-0479">Metal-binding</keyword>
<dbReference type="InterPro" id="IPR008949">
    <property type="entry name" value="Isoprenoid_synthase_dom_sf"/>
</dbReference>
<dbReference type="GO" id="GO:0010333">
    <property type="term" value="F:terpene synthase activity"/>
    <property type="evidence" value="ECO:0007669"/>
    <property type="project" value="InterPro"/>
</dbReference>
<dbReference type="OrthoDB" id="2861623at2759"/>
<dbReference type="InterPro" id="IPR034686">
    <property type="entry name" value="Terpene_cyclase-like_2"/>
</dbReference>
<name>A0A9P5TCJ1_9AGAM</name>
<dbReference type="EC" id="4.2.3.-" evidence="6"/>
<keyword evidence="8" id="KW-1185">Reference proteome</keyword>
<dbReference type="GO" id="GO:0046872">
    <property type="term" value="F:metal ion binding"/>
    <property type="evidence" value="ECO:0007669"/>
    <property type="project" value="UniProtKB-KW"/>
</dbReference>
<keyword evidence="4 6" id="KW-0460">Magnesium</keyword>
<evidence type="ECO:0000313" key="8">
    <source>
        <dbReference type="Proteomes" id="UP000759537"/>
    </source>
</evidence>
<sequence>MVQSPSHFVLPDLFSLSSAFHDATNPFWKRGAIESRRWVDSYAIFADRRRAFFLQGQSELLCSHSYPYAGYEEFRTCCDLINLLFVIDELSDEQCHGDVRHTGDIFLQAMRDPTWSDGSKLARMTADVRARLMMTIKPNTFRRFLAHCHAYINSVIQEARLRDRGEVLGFEDYVHLRRENSAVRVCFGMISYILGIDLPEEVFEDRNFQKVYFSAVDMVCLSNDLYSYNMELNRGLEGNNFVTVLMRTQNMGIQAACDFVGGHYKQLMDDFLSAKSSLRSFGPEVDLDVKRYIDACQHWPAGNLAWSFETPRYFGAHRHQILRTRIVPLKPLEHEPIKEDDD</sequence>
<dbReference type="SUPFAM" id="SSF48576">
    <property type="entry name" value="Terpenoid synthases"/>
    <property type="match status" value="1"/>
</dbReference>
<evidence type="ECO:0000256" key="4">
    <source>
        <dbReference type="ARBA" id="ARBA00022842"/>
    </source>
</evidence>
<evidence type="ECO:0000256" key="2">
    <source>
        <dbReference type="ARBA" id="ARBA00006333"/>
    </source>
</evidence>
<dbReference type="EMBL" id="WHVB01000003">
    <property type="protein sequence ID" value="KAF8484816.1"/>
    <property type="molecule type" value="Genomic_DNA"/>
</dbReference>
<reference evidence="7" key="2">
    <citation type="journal article" date="2020" name="Nat. Commun.">
        <title>Large-scale genome sequencing of mycorrhizal fungi provides insights into the early evolution of symbiotic traits.</title>
        <authorList>
            <person name="Miyauchi S."/>
            <person name="Kiss E."/>
            <person name="Kuo A."/>
            <person name="Drula E."/>
            <person name="Kohler A."/>
            <person name="Sanchez-Garcia M."/>
            <person name="Morin E."/>
            <person name="Andreopoulos B."/>
            <person name="Barry K.W."/>
            <person name="Bonito G."/>
            <person name="Buee M."/>
            <person name="Carver A."/>
            <person name="Chen C."/>
            <person name="Cichocki N."/>
            <person name="Clum A."/>
            <person name="Culley D."/>
            <person name="Crous P.W."/>
            <person name="Fauchery L."/>
            <person name="Girlanda M."/>
            <person name="Hayes R.D."/>
            <person name="Keri Z."/>
            <person name="LaButti K."/>
            <person name="Lipzen A."/>
            <person name="Lombard V."/>
            <person name="Magnuson J."/>
            <person name="Maillard F."/>
            <person name="Murat C."/>
            <person name="Nolan M."/>
            <person name="Ohm R.A."/>
            <person name="Pangilinan J."/>
            <person name="Pereira M.F."/>
            <person name="Perotto S."/>
            <person name="Peter M."/>
            <person name="Pfister S."/>
            <person name="Riley R."/>
            <person name="Sitrit Y."/>
            <person name="Stielow J.B."/>
            <person name="Szollosi G."/>
            <person name="Zifcakova L."/>
            <person name="Stursova M."/>
            <person name="Spatafora J.W."/>
            <person name="Tedersoo L."/>
            <person name="Vaario L.M."/>
            <person name="Yamada A."/>
            <person name="Yan M."/>
            <person name="Wang P."/>
            <person name="Xu J."/>
            <person name="Bruns T."/>
            <person name="Baldrian P."/>
            <person name="Vilgalys R."/>
            <person name="Dunand C."/>
            <person name="Henrissat B."/>
            <person name="Grigoriev I.V."/>
            <person name="Hibbett D."/>
            <person name="Nagy L.G."/>
            <person name="Martin F.M."/>
        </authorList>
    </citation>
    <scope>NUCLEOTIDE SEQUENCE</scope>
    <source>
        <strain evidence="7">Prilba</strain>
    </source>
</reference>
<gene>
    <name evidence="7" type="ORF">DFH94DRAFT_679406</name>
</gene>
<evidence type="ECO:0000256" key="3">
    <source>
        <dbReference type="ARBA" id="ARBA00022723"/>
    </source>
</evidence>
<evidence type="ECO:0000313" key="7">
    <source>
        <dbReference type="EMBL" id="KAF8484816.1"/>
    </source>
</evidence>
<comment type="cofactor">
    <cofactor evidence="1 6">
        <name>Mg(2+)</name>
        <dbReference type="ChEBI" id="CHEBI:18420"/>
    </cofactor>
</comment>
<dbReference type="Pfam" id="PF19086">
    <property type="entry name" value="Terpene_syn_C_2"/>
    <property type="match status" value="1"/>
</dbReference>
<proteinExistence type="inferred from homology"/>
<dbReference type="Gene3D" id="1.10.600.10">
    <property type="entry name" value="Farnesyl Diphosphate Synthase"/>
    <property type="match status" value="1"/>
</dbReference>
<dbReference type="Proteomes" id="UP000759537">
    <property type="component" value="Unassembled WGS sequence"/>
</dbReference>
<evidence type="ECO:0000256" key="5">
    <source>
        <dbReference type="ARBA" id="ARBA00023239"/>
    </source>
</evidence>
<dbReference type="GO" id="GO:0008299">
    <property type="term" value="P:isoprenoid biosynthetic process"/>
    <property type="evidence" value="ECO:0007669"/>
    <property type="project" value="UniProtKB-ARBA"/>
</dbReference>
<organism evidence="7 8">
    <name type="scientific">Russula ochroleuca</name>
    <dbReference type="NCBI Taxonomy" id="152965"/>
    <lineage>
        <taxon>Eukaryota</taxon>
        <taxon>Fungi</taxon>
        <taxon>Dikarya</taxon>
        <taxon>Basidiomycota</taxon>
        <taxon>Agaricomycotina</taxon>
        <taxon>Agaricomycetes</taxon>
        <taxon>Russulales</taxon>
        <taxon>Russulaceae</taxon>
        <taxon>Russula</taxon>
    </lineage>
</organism>
<protein>
    <recommendedName>
        <fullName evidence="6">Terpene synthase</fullName>
        <ecNumber evidence="6">4.2.3.-</ecNumber>
    </recommendedName>
</protein>
<reference evidence="7" key="1">
    <citation type="submission" date="2019-10" db="EMBL/GenBank/DDBJ databases">
        <authorList>
            <consortium name="DOE Joint Genome Institute"/>
            <person name="Kuo A."/>
            <person name="Miyauchi S."/>
            <person name="Kiss E."/>
            <person name="Drula E."/>
            <person name="Kohler A."/>
            <person name="Sanchez-Garcia M."/>
            <person name="Andreopoulos B."/>
            <person name="Barry K.W."/>
            <person name="Bonito G."/>
            <person name="Buee M."/>
            <person name="Carver A."/>
            <person name="Chen C."/>
            <person name="Cichocki N."/>
            <person name="Clum A."/>
            <person name="Culley D."/>
            <person name="Crous P.W."/>
            <person name="Fauchery L."/>
            <person name="Girlanda M."/>
            <person name="Hayes R."/>
            <person name="Keri Z."/>
            <person name="LaButti K."/>
            <person name="Lipzen A."/>
            <person name="Lombard V."/>
            <person name="Magnuson J."/>
            <person name="Maillard F."/>
            <person name="Morin E."/>
            <person name="Murat C."/>
            <person name="Nolan M."/>
            <person name="Ohm R."/>
            <person name="Pangilinan J."/>
            <person name="Pereira M."/>
            <person name="Perotto S."/>
            <person name="Peter M."/>
            <person name="Riley R."/>
            <person name="Sitrit Y."/>
            <person name="Stielow B."/>
            <person name="Szollosi G."/>
            <person name="Zifcakova L."/>
            <person name="Stursova M."/>
            <person name="Spatafora J.W."/>
            <person name="Tedersoo L."/>
            <person name="Vaario L.-M."/>
            <person name="Yamada A."/>
            <person name="Yan M."/>
            <person name="Wang P."/>
            <person name="Xu J."/>
            <person name="Bruns T."/>
            <person name="Baldrian P."/>
            <person name="Vilgalys R."/>
            <person name="Henrissat B."/>
            <person name="Grigoriev I.V."/>
            <person name="Hibbett D."/>
            <person name="Nagy L.G."/>
            <person name="Martin F.M."/>
        </authorList>
    </citation>
    <scope>NUCLEOTIDE SEQUENCE</scope>
    <source>
        <strain evidence="7">Prilba</strain>
    </source>
</reference>
<evidence type="ECO:0000256" key="6">
    <source>
        <dbReference type="RuleBase" id="RU366034"/>
    </source>
</evidence>